<organism evidence="2">
    <name type="scientific">Amphora coffeiformis</name>
    <dbReference type="NCBI Taxonomy" id="265554"/>
    <lineage>
        <taxon>Eukaryota</taxon>
        <taxon>Sar</taxon>
        <taxon>Stramenopiles</taxon>
        <taxon>Ochrophyta</taxon>
        <taxon>Bacillariophyta</taxon>
        <taxon>Bacillariophyceae</taxon>
        <taxon>Bacillariophycidae</taxon>
        <taxon>Thalassiophysales</taxon>
        <taxon>Catenulaceae</taxon>
        <taxon>Amphora</taxon>
    </lineage>
</organism>
<name>A0A7S3LEY0_9STRA</name>
<dbReference type="AlphaFoldDB" id="A0A7S3LEY0"/>
<dbReference type="EMBL" id="HBIM01024576">
    <property type="protein sequence ID" value="CAE0421586.1"/>
    <property type="molecule type" value="Transcribed_RNA"/>
</dbReference>
<sequence>MMMSVVAERLDEMSGIYTYYAAGQDRPEEDEPSLGSGIYTTTTYGGGTALLFSSAQDTASIVTENDNPEATTVENGAAASEQVYMYEADVVGDDPSLVSGIFTTTDGGPALSKSMWMPSSSESHHPPGIVSSGIQATINRMLKEPPPQEEKLPQVGTGALDDDYLYFGGERDFILNWDDHNACDEVHSIMSSLADEMSFLPWVANAKSPSLLHGGQETSAVEEGKDSMDADDHNIVVVLDDDGTSSVLSGSVLGGAYARSVSGRLECRNHNNTPIQTFRPSAYQKTTHALICATKAAAIVADNDQDDKDDDGTCMSSCFTDDEPPPTPSTTEVKVEGSQDHFRDAYTKEGQAPLVEVRKNLPSYRLELLQILDNDNTYYEDVEDVPEENTAVTNPSIDNPELSSSSRDGASSSQEKNAIRLRHVEASNVPPVPSAKVESSPLVLARPLLNKWARANAPTVATSADPLVEDGSIATTKVSQSDSSEESSADNNKGCEEENATSRQGLEADSGASLDTTVHRWNHHASKLLASKTITITRIVSTPGHEPRIQSVSTTTVRVMRRKESRMRRVLRRCGWRTKREFSSFTAMPTIHEMSSKNLAHHPVQRPDEVDLPPEKTPGQRLGGLFSCFGKGAHTAVL</sequence>
<accession>A0A7S3LEY0</accession>
<feature type="region of interest" description="Disordered" evidence="1">
    <location>
        <begin position="466"/>
        <end position="511"/>
    </location>
</feature>
<feature type="compositionally biased region" description="Low complexity" evidence="1">
    <location>
        <begin position="403"/>
        <end position="413"/>
    </location>
</feature>
<evidence type="ECO:0000256" key="1">
    <source>
        <dbReference type="SAM" id="MobiDB-lite"/>
    </source>
</evidence>
<reference evidence="2" key="1">
    <citation type="submission" date="2021-01" db="EMBL/GenBank/DDBJ databases">
        <authorList>
            <person name="Corre E."/>
            <person name="Pelletier E."/>
            <person name="Niang G."/>
            <person name="Scheremetjew M."/>
            <person name="Finn R."/>
            <person name="Kale V."/>
            <person name="Holt S."/>
            <person name="Cochrane G."/>
            <person name="Meng A."/>
            <person name="Brown T."/>
            <person name="Cohen L."/>
        </authorList>
    </citation>
    <scope>NUCLEOTIDE SEQUENCE</scope>
    <source>
        <strain evidence="2">CCMP127</strain>
    </source>
</reference>
<protein>
    <submittedName>
        <fullName evidence="2">Uncharacterized protein</fullName>
    </submittedName>
</protein>
<gene>
    <name evidence="2" type="ORF">ACOF00016_LOCUS18223</name>
</gene>
<feature type="region of interest" description="Disordered" evidence="1">
    <location>
        <begin position="387"/>
        <end position="416"/>
    </location>
</feature>
<feature type="region of interest" description="Disordered" evidence="1">
    <location>
        <begin position="304"/>
        <end position="337"/>
    </location>
</feature>
<proteinExistence type="predicted"/>
<evidence type="ECO:0000313" key="2">
    <source>
        <dbReference type="EMBL" id="CAE0421586.1"/>
    </source>
</evidence>